<dbReference type="NCBIfam" id="TIGR00763">
    <property type="entry name" value="lon"/>
    <property type="match status" value="1"/>
</dbReference>
<dbReference type="InterPro" id="IPR054594">
    <property type="entry name" value="Lon_lid"/>
</dbReference>
<dbReference type="PROSITE" id="PS51787">
    <property type="entry name" value="LON_N"/>
    <property type="match status" value="1"/>
</dbReference>
<comment type="catalytic activity">
    <reaction evidence="9 10 11 14">
        <text>Hydrolysis of proteins in presence of ATP.</text>
        <dbReference type="EC" id="3.4.21.53"/>
    </reaction>
</comment>
<dbReference type="GO" id="GO:0006515">
    <property type="term" value="P:protein quality control for misfolded or incompletely synthesized proteins"/>
    <property type="evidence" value="ECO:0007669"/>
    <property type="project" value="UniProtKB-UniRule"/>
</dbReference>
<evidence type="ECO:0000313" key="20">
    <source>
        <dbReference type="EMBL" id="HGZ12449.1"/>
    </source>
</evidence>
<feature type="active site" evidence="10 12">
    <location>
        <position position="733"/>
    </location>
</feature>
<dbReference type="EMBL" id="DTKJ01000064">
    <property type="protein sequence ID" value="HGZ12449.1"/>
    <property type="molecule type" value="Genomic_DNA"/>
</dbReference>
<dbReference type="InterPro" id="IPR004815">
    <property type="entry name" value="Lon_bac/euk-typ"/>
</dbReference>
<evidence type="ECO:0000259" key="19">
    <source>
        <dbReference type="PROSITE" id="PS51787"/>
    </source>
</evidence>
<evidence type="ECO:0000256" key="17">
    <source>
        <dbReference type="SAM" id="MobiDB-lite"/>
    </source>
</evidence>
<comment type="subunit">
    <text evidence="10 11">Homohexamer. Organized in a ring with a central cavity.</text>
</comment>
<dbReference type="GO" id="GO:0005524">
    <property type="term" value="F:ATP binding"/>
    <property type="evidence" value="ECO:0007669"/>
    <property type="project" value="UniProtKB-UniRule"/>
</dbReference>
<dbReference type="PROSITE" id="PS51786">
    <property type="entry name" value="LON_PROTEOLYTIC"/>
    <property type="match status" value="1"/>
</dbReference>
<keyword evidence="16" id="KW-0175">Coiled coil</keyword>
<dbReference type="InterPro" id="IPR003959">
    <property type="entry name" value="ATPase_AAA_core"/>
</dbReference>
<dbReference type="GO" id="GO:0004252">
    <property type="term" value="F:serine-type endopeptidase activity"/>
    <property type="evidence" value="ECO:0007669"/>
    <property type="project" value="UniProtKB-UniRule"/>
</dbReference>
<feature type="region of interest" description="Disordered" evidence="17">
    <location>
        <begin position="794"/>
        <end position="818"/>
    </location>
</feature>
<evidence type="ECO:0000256" key="11">
    <source>
        <dbReference type="PIRNR" id="PIRNR001174"/>
    </source>
</evidence>
<dbReference type="AlphaFoldDB" id="A0A7C5AMZ3"/>
<dbReference type="Pfam" id="PF05362">
    <property type="entry name" value="Lon_C"/>
    <property type="match status" value="1"/>
</dbReference>
<dbReference type="FunFam" id="1.20.5.5270:FF:000002">
    <property type="entry name" value="Lon protease homolog"/>
    <property type="match status" value="1"/>
</dbReference>
<dbReference type="GO" id="GO:0004176">
    <property type="term" value="F:ATP-dependent peptidase activity"/>
    <property type="evidence" value="ECO:0007669"/>
    <property type="project" value="UniProtKB-UniRule"/>
</dbReference>
<comment type="induction">
    <text evidence="10">By heat shock.</text>
</comment>
<dbReference type="InterPro" id="IPR020568">
    <property type="entry name" value="Ribosomal_Su5_D2-typ_SF"/>
</dbReference>
<dbReference type="Pfam" id="PF22667">
    <property type="entry name" value="Lon_lid"/>
    <property type="match status" value="1"/>
</dbReference>
<dbReference type="InterPro" id="IPR003111">
    <property type="entry name" value="Lon_prtase_N"/>
</dbReference>
<feature type="coiled-coil region" evidence="16">
    <location>
        <begin position="200"/>
        <end position="274"/>
    </location>
</feature>
<feature type="compositionally biased region" description="Pro residues" evidence="17">
    <location>
        <begin position="794"/>
        <end position="810"/>
    </location>
</feature>
<dbReference type="PRINTS" id="PR00830">
    <property type="entry name" value="ENDOLAPTASE"/>
</dbReference>
<dbReference type="InterPro" id="IPR027417">
    <property type="entry name" value="P-loop_NTPase"/>
</dbReference>
<comment type="function">
    <text evidence="10">ATP-dependent serine protease that mediates the selective degradation of mutant and abnormal proteins as well as certain short-lived regulatory proteins. Required for cellular homeostasis and for survival from DNA damage and developmental changes induced by stress. Degrades polypeptides processively to yield small peptide fragments that are 5 to 10 amino acids long. Binds to DNA in a double-stranded, site-specific manner.</text>
</comment>
<evidence type="ECO:0000256" key="6">
    <source>
        <dbReference type="ARBA" id="ARBA00022825"/>
    </source>
</evidence>
<evidence type="ECO:0000256" key="8">
    <source>
        <dbReference type="ARBA" id="ARBA00023016"/>
    </source>
</evidence>
<dbReference type="SUPFAM" id="SSF54211">
    <property type="entry name" value="Ribosomal protein S5 domain 2-like"/>
    <property type="match status" value="1"/>
</dbReference>
<comment type="caution">
    <text evidence="20">The sequence shown here is derived from an EMBL/GenBank/DDBJ whole genome shotgun (WGS) entry which is preliminary data.</text>
</comment>
<name>A0A7C5AMZ3_9BACT</name>
<reference evidence="20" key="1">
    <citation type="journal article" date="2020" name="mSystems">
        <title>Genome- and Community-Level Interaction Insights into Carbon Utilization and Element Cycling Functions of Hydrothermarchaeota in Hydrothermal Sediment.</title>
        <authorList>
            <person name="Zhou Z."/>
            <person name="Liu Y."/>
            <person name="Xu W."/>
            <person name="Pan J."/>
            <person name="Luo Z.H."/>
            <person name="Li M."/>
        </authorList>
    </citation>
    <scope>NUCLEOTIDE SEQUENCE [LARGE SCALE GENOMIC DNA]</scope>
    <source>
        <strain evidence="20">SpSt-853</strain>
    </source>
</reference>
<dbReference type="GO" id="GO:0005737">
    <property type="term" value="C:cytoplasm"/>
    <property type="evidence" value="ECO:0007669"/>
    <property type="project" value="UniProtKB-SubCell"/>
</dbReference>
<dbReference type="InterPro" id="IPR027543">
    <property type="entry name" value="Lon_bac"/>
</dbReference>
<evidence type="ECO:0000256" key="3">
    <source>
        <dbReference type="ARBA" id="ARBA00022670"/>
    </source>
</evidence>
<feature type="domain" description="Lon proteolytic" evidence="18">
    <location>
        <begin position="603"/>
        <end position="784"/>
    </location>
</feature>
<dbReference type="InterPro" id="IPR003593">
    <property type="entry name" value="AAA+_ATPase"/>
</dbReference>
<keyword evidence="3 10" id="KW-0645">Protease</keyword>
<dbReference type="InterPro" id="IPR015947">
    <property type="entry name" value="PUA-like_sf"/>
</dbReference>
<dbReference type="Gene3D" id="3.30.230.10">
    <property type="match status" value="1"/>
</dbReference>
<comment type="subcellular location">
    <subcellularLocation>
        <location evidence="1 10 11">Cytoplasm</location>
    </subcellularLocation>
</comment>
<evidence type="ECO:0000256" key="16">
    <source>
        <dbReference type="SAM" id="Coils"/>
    </source>
</evidence>
<dbReference type="HAMAP" id="MF_01973">
    <property type="entry name" value="lon_bact"/>
    <property type="match status" value="1"/>
</dbReference>
<evidence type="ECO:0000259" key="18">
    <source>
        <dbReference type="PROSITE" id="PS51786"/>
    </source>
</evidence>
<dbReference type="InterPro" id="IPR014721">
    <property type="entry name" value="Ribsml_uS5_D2-typ_fold_subgr"/>
</dbReference>
<dbReference type="SUPFAM" id="SSF52540">
    <property type="entry name" value="P-loop containing nucleoside triphosphate hydrolases"/>
    <property type="match status" value="1"/>
</dbReference>
<keyword evidence="6 10" id="KW-0720">Serine protease</keyword>
<keyword evidence="7 10" id="KW-0067">ATP-binding</keyword>
<keyword evidence="8 10" id="KW-0346">Stress response</keyword>
<keyword evidence="2 10" id="KW-0963">Cytoplasm</keyword>
<dbReference type="InterPro" id="IPR008268">
    <property type="entry name" value="Peptidase_S16_AS"/>
</dbReference>
<evidence type="ECO:0000256" key="2">
    <source>
        <dbReference type="ARBA" id="ARBA00022490"/>
    </source>
</evidence>
<dbReference type="Gene3D" id="1.20.5.5270">
    <property type="match status" value="1"/>
</dbReference>
<dbReference type="InterPro" id="IPR046336">
    <property type="entry name" value="Lon_prtase_N_sf"/>
</dbReference>
<evidence type="ECO:0000256" key="5">
    <source>
        <dbReference type="ARBA" id="ARBA00022801"/>
    </source>
</evidence>
<dbReference type="PROSITE" id="PS01046">
    <property type="entry name" value="LON_SER"/>
    <property type="match status" value="1"/>
</dbReference>
<keyword evidence="5 10" id="KW-0378">Hydrolase</keyword>
<accession>A0A7C5AMZ3</accession>
<dbReference type="PIRSF" id="PIRSF001174">
    <property type="entry name" value="Lon_proteas"/>
    <property type="match status" value="1"/>
</dbReference>
<comment type="similarity">
    <text evidence="10 11 14 15">Belongs to the peptidase S16 family.</text>
</comment>
<dbReference type="GO" id="GO:0016887">
    <property type="term" value="F:ATP hydrolysis activity"/>
    <property type="evidence" value="ECO:0007669"/>
    <property type="project" value="UniProtKB-UniRule"/>
</dbReference>
<keyword evidence="4 10" id="KW-0547">Nucleotide-binding</keyword>
<feature type="active site" evidence="10 12">
    <location>
        <position position="690"/>
    </location>
</feature>
<evidence type="ECO:0000256" key="13">
    <source>
        <dbReference type="PIRSR" id="PIRSR001174-2"/>
    </source>
</evidence>
<dbReference type="Gene3D" id="1.10.8.60">
    <property type="match status" value="1"/>
</dbReference>
<protein>
    <recommendedName>
        <fullName evidence="10 11">Lon protease</fullName>
        <ecNumber evidence="10 11">3.4.21.53</ecNumber>
    </recommendedName>
    <alternativeName>
        <fullName evidence="10">ATP-dependent protease La</fullName>
    </alternativeName>
</protein>
<dbReference type="Pfam" id="PF00004">
    <property type="entry name" value="AAA"/>
    <property type="match status" value="1"/>
</dbReference>
<dbReference type="EC" id="3.4.21.53" evidence="10 11"/>
<evidence type="ECO:0000256" key="4">
    <source>
        <dbReference type="ARBA" id="ARBA00022741"/>
    </source>
</evidence>
<dbReference type="NCBIfam" id="NF008053">
    <property type="entry name" value="PRK10787.1"/>
    <property type="match status" value="1"/>
</dbReference>
<evidence type="ECO:0000256" key="7">
    <source>
        <dbReference type="ARBA" id="ARBA00022840"/>
    </source>
</evidence>
<organism evidence="20">
    <name type="scientific">Desulfobacca acetoxidans</name>
    <dbReference type="NCBI Taxonomy" id="60893"/>
    <lineage>
        <taxon>Bacteria</taxon>
        <taxon>Pseudomonadati</taxon>
        <taxon>Thermodesulfobacteriota</taxon>
        <taxon>Desulfobaccia</taxon>
        <taxon>Desulfobaccales</taxon>
        <taxon>Desulfobaccaceae</taxon>
        <taxon>Desulfobacca</taxon>
    </lineage>
</organism>
<feature type="domain" description="Lon N-terminal" evidence="19">
    <location>
        <begin position="21"/>
        <end position="214"/>
    </location>
</feature>
<dbReference type="GO" id="GO:0034605">
    <property type="term" value="P:cellular response to heat"/>
    <property type="evidence" value="ECO:0007669"/>
    <property type="project" value="UniProtKB-UniRule"/>
</dbReference>
<gene>
    <name evidence="10" type="primary">lon</name>
    <name evidence="20" type="ORF">ENW48_09555</name>
</gene>
<dbReference type="Gene3D" id="2.30.130.40">
    <property type="entry name" value="LON domain-like"/>
    <property type="match status" value="1"/>
</dbReference>
<dbReference type="Gene3D" id="1.20.58.1480">
    <property type="match status" value="1"/>
</dbReference>
<evidence type="ECO:0000256" key="9">
    <source>
        <dbReference type="ARBA" id="ARBA00050665"/>
    </source>
</evidence>
<dbReference type="InterPro" id="IPR008269">
    <property type="entry name" value="Lon_proteolytic"/>
</dbReference>
<dbReference type="Pfam" id="PF02190">
    <property type="entry name" value="LON_substr_bdg"/>
    <property type="match status" value="1"/>
</dbReference>
<dbReference type="SMART" id="SM00382">
    <property type="entry name" value="AAA"/>
    <property type="match status" value="1"/>
</dbReference>
<dbReference type="FunFam" id="3.40.50.300:FF:000021">
    <property type="entry name" value="Lon protease homolog"/>
    <property type="match status" value="1"/>
</dbReference>
<evidence type="ECO:0000256" key="14">
    <source>
        <dbReference type="PROSITE-ProRule" id="PRU01122"/>
    </source>
</evidence>
<feature type="binding site" evidence="10 13">
    <location>
        <begin position="366"/>
        <end position="373"/>
    </location>
    <ligand>
        <name>ATP</name>
        <dbReference type="ChEBI" id="CHEBI:30616"/>
    </ligand>
</feature>
<sequence>MIFRLNRTRGTEDSPRKLHSVPLLPLRDIVVFPTMVVPLFIGREKSISALEHAMGQEKYILLCTQKDPRRDEPKETEIYRVGTMAGILQMLRLPDGTVKVLVEGKFRAKVLQYLPNPYFFQVEVEEMVESWEPTLEVEALRRSVVSSFETYAKLNKKITQEALQTVSGIDDPSRLADTIAGHLAVKTEEKQGILEILDPARRLERVLTLLNQENEVLSIENRIKNRVKKQMEKTQREYYLNEQMRAIQKEMGEREDLRGEIQELERRLKKKRMSPEATAKVKHELKKLKLMSPMSAEATVSRNYIDWLLSLPWYEKTKDNHDIALAERILNEDHYGLEKPKERILEYLAVQSLVKKMKGPILCLVGPPGVGKTSLAKSVARALGRNFVRLSLGGVRDEAEIRGHRRTYIGALPGKIIQSLRKAKSNNPVFCLDEVDKMSTDFRGDPSAALLEVLDPEQNVAFNDHYLDCDYDLSEVMFITTANNLYSIPLPLQDRMEIIRLPGYTEVEKLHIAEQFLIPKQCQANGLEKSNIQFSENAILTIIRNYTREAGVRNLEREIAAICRKVAREVAEKGKDHKVAISSQSVAKYLGVPKYRYGKTEEKDEIGLTNGLAWTEFGGELLQTEVVVLPGKGKLLITGKLGEVMQESAQAALSYVRSKAEILGLSPDFYRKVDIHVHVPEGAIPKDGPSAGITIATSIISALLRIPVKQKVAMTGEITLRGRVLPIGGLKEKIIAAHRHQIKTVIIPRENEKDIKEIPARILKEVELVPVEHMDEVLKLALAVDDPESLFKAPPPPTVTPEPAFVPEPLPEVEIQAH</sequence>
<evidence type="ECO:0000256" key="10">
    <source>
        <dbReference type="HAMAP-Rule" id="MF_01973"/>
    </source>
</evidence>
<dbReference type="Gene3D" id="3.40.50.300">
    <property type="entry name" value="P-loop containing nucleotide triphosphate hydrolases"/>
    <property type="match status" value="1"/>
</dbReference>
<evidence type="ECO:0000256" key="1">
    <source>
        <dbReference type="ARBA" id="ARBA00004496"/>
    </source>
</evidence>
<dbReference type="GO" id="GO:0043565">
    <property type="term" value="F:sequence-specific DNA binding"/>
    <property type="evidence" value="ECO:0007669"/>
    <property type="project" value="UniProtKB-UniRule"/>
</dbReference>
<dbReference type="PANTHER" id="PTHR10046">
    <property type="entry name" value="ATP DEPENDENT LON PROTEASE FAMILY MEMBER"/>
    <property type="match status" value="1"/>
</dbReference>
<dbReference type="SMART" id="SM00464">
    <property type="entry name" value="LON"/>
    <property type="match status" value="1"/>
</dbReference>
<evidence type="ECO:0000256" key="15">
    <source>
        <dbReference type="RuleBase" id="RU000591"/>
    </source>
</evidence>
<dbReference type="SUPFAM" id="SSF88697">
    <property type="entry name" value="PUA domain-like"/>
    <property type="match status" value="1"/>
</dbReference>
<dbReference type="InterPro" id="IPR027065">
    <property type="entry name" value="Lon_Prtase"/>
</dbReference>
<dbReference type="CDD" id="cd19500">
    <property type="entry name" value="RecA-like_Lon"/>
    <property type="match status" value="1"/>
</dbReference>
<evidence type="ECO:0000256" key="12">
    <source>
        <dbReference type="PIRSR" id="PIRSR001174-1"/>
    </source>
</evidence>
<proteinExistence type="evidence at transcript level"/>